<comment type="caution">
    <text evidence="2">The sequence shown here is derived from an EMBL/GenBank/DDBJ whole genome shotgun (WGS) entry which is preliminary data.</text>
</comment>
<organism evidence="2 3">
    <name type="scientific">Nephila pilipes</name>
    <name type="common">Giant wood spider</name>
    <name type="synonym">Nephila maculata</name>
    <dbReference type="NCBI Taxonomy" id="299642"/>
    <lineage>
        <taxon>Eukaryota</taxon>
        <taxon>Metazoa</taxon>
        <taxon>Ecdysozoa</taxon>
        <taxon>Arthropoda</taxon>
        <taxon>Chelicerata</taxon>
        <taxon>Arachnida</taxon>
        <taxon>Araneae</taxon>
        <taxon>Araneomorphae</taxon>
        <taxon>Entelegynae</taxon>
        <taxon>Araneoidea</taxon>
        <taxon>Nephilidae</taxon>
        <taxon>Nephila</taxon>
    </lineage>
</organism>
<feature type="region of interest" description="Disordered" evidence="1">
    <location>
        <begin position="281"/>
        <end position="503"/>
    </location>
</feature>
<dbReference type="OrthoDB" id="10440131at2759"/>
<sequence length="503" mass="56109">MASSSDKDDGNTPRGTRTRSERMSMASTLEEIPEAGDVVNEDTSDVTTANIQFIRYLNSRFEEYGNLASVPEIPAKQHSPLSHGRAILKQGYLDRDLTPQAARNEVFDPRLGRNLSAGRSVSFLRAGPSTLKYKHQVSKSIQTEPMVEESLQPWLIRAKNSADRLCTELENCFNIWFHSPENLTQIEEIIVTHVGYTTDSETAPSDGEDSQSDDANKFKEETIKKLLSVLVSAEHLRNSLPTPLNNENNTSLGLEISDEDNKRAVQREYDKYMWRLENTTTSSTQTDYSGEIAPKNTGAIPKQMDRSYKKCQNKKKGSSRTSDKPSSKSMSFPTIGTPAQKTSSSKIENSEPPSSVNNQSRENFQNELKDEAKKTGPVSYSISRLKRSPRTDPEEHAASRTPRTVPEEHVASRMPRTVPEEHTASRMPRMDPETHAASKDPQADSMEAVGSRTRQSNRRKQAIKTDKASSSIAKTESDNATTGQGRKNRSARVSKREDAINLN</sequence>
<gene>
    <name evidence="2" type="ORF">NPIL_190121</name>
</gene>
<feature type="compositionally biased region" description="Basic and acidic residues" evidence="1">
    <location>
        <begin position="389"/>
        <end position="398"/>
    </location>
</feature>
<feature type="compositionally biased region" description="Acidic residues" evidence="1">
    <location>
        <begin position="31"/>
        <end position="43"/>
    </location>
</feature>
<evidence type="ECO:0000313" key="2">
    <source>
        <dbReference type="EMBL" id="GFU46019.1"/>
    </source>
</evidence>
<feature type="compositionally biased region" description="Polar residues" evidence="1">
    <location>
        <begin position="332"/>
        <end position="366"/>
    </location>
</feature>
<feature type="compositionally biased region" description="Basic residues" evidence="1">
    <location>
        <begin position="309"/>
        <end position="318"/>
    </location>
</feature>
<name>A0A8X6R0A0_NEPPI</name>
<dbReference type="EMBL" id="BMAW01132894">
    <property type="protein sequence ID" value="GFU46019.1"/>
    <property type="molecule type" value="Genomic_DNA"/>
</dbReference>
<protein>
    <submittedName>
        <fullName evidence="2">Uncharacterized protein</fullName>
    </submittedName>
</protein>
<proteinExistence type="predicted"/>
<dbReference type="Proteomes" id="UP000887013">
    <property type="component" value="Unassembled WGS sequence"/>
</dbReference>
<evidence type="ECO:0000313" key="3">
    <source>
        <dbReference type="Proteomes" id="UP000887013"/>
    </source>
</evidence>
<dbReference type="AlphaFoldDB" id="A0A8X6R0A0"/>
<feature type="compositionally biased region" description="Polar residues" evidence="1">
    <location>
        <begin position="468"/>
        <end position="485"/>
    </location>
</feature>
<feature type="compositionally biased region" description="Basic and acidic residues" evidence="1">
    <location>
        <begin position="418"/>
        <end position="442"/>
    </location>
</feature>
<keyword evidence="3" id="KW-1185">Reference proteome</keyword>
<evidence type="ECO:0000256" key="1">
    <source>
        <dbReference type="SAM" id="MobiDB-lite"/>
    </source>
</evidence>
<reference evidence="2" key="1">
    <citation type="submission" date="2020-08" db="EMBL/GenBank/DDBJ databases">
        <title>Multicomponent nature underlies the extraordinary mechanical properties of spider dragline silk.</title>
        <authorList>
            <person name="Kono N."/>
            <person name="Nakamura H."/>
            <person name="Mori M."/>
            <person name="Yoshida Y."/>
            <person name="Ohtoshi R."/>
            <person name="Malay A.D."/>
            <person name="Moran D.A.P."/>
            <person name="Tomita M."/>
            <person name="Numata K."/>
            <person name="Arakawa K."/>
        </authorList>
    </citation>
    <scope>NUCLEOTIDE SEQUENCE</scope>
</reference>
<feature type="compositionally biased region" description="Basic and acidic residues" evidence="1">
    <location>
        <begin position="494"/>
        <end position="503"/>
    </location>
</feature>
<accession>A0A8X6R0A0</accession>
<feature type="compositionally biased region" description="Basic and acidic residues" evidence="1">
    <location>
        <begin position="1"/>
        <end position="11"/>
    </location>
</feature>
<feature type="region of interest" description="Disordered" evidence="1">
    <location>
        <begin position="1"/>
        <end position="43"/>
    </location>
</feature>